<organism evidence="2 3">
    <name type="scientific">Enemella dayhoffiae</name>
    <dbReference type="NCBI Taxonomy" id="2016507"/>
    <lineage>
        <taxon>Bacteria</taxon>
        <taxon>Bacillati</taxon>
        <taxon>Actinomycetota</taxon>
        <taxon>Actinomycetes</taxon>
        <taxon>Propionibacteriales</taxon>
        <taxon>Propionibacteriaceae</taxon>
        <taxon>Enemella</taxon>
    </lineage>
</organism>
<dbReference type="Proteomes" id="UP000216311">
    <property type="component" value="Unassembled WGS sequence"/>
</dbReference>
<feature type="region of interest" description="Disordered" evidence="1">
    <location>
        <begin position="1"/>
        <end position="86"/>
    </location>
</feature>
<name>A0A255GRR4_9ACTN</name>
<comment type="caution">
    <text evidence="2">The sequence shown here is derived from an EMBL/GenBank/DDBJ whole genome shotgun (WGS) entry which is preliminary data.</text>
</comment>
<evidence type="ECO:0000313" key="2">
    <source>
        <dbReference type="EMBL" id="OYO17296.1"/>
    </source>
</evidence>
<protein>
    <submittedName>
        <fullName evidence="2">Uncharacterized protein</fullName>
    </submittedName>
</protein>
<sequence length="271" mass="29841">MRPRPLRLSRPRSGHSPNIDPAREPDATFRGLKEAHHGRCDDGSPGIGGSGAGGRGSCRGVRGNHAEAAPTPAPSEPPRPAAPRADLTAGLPRVTSDAWHLARRATLTPTIDIVREIEQAGIDNWLNQQLNPGNIVDSVANGLVEKYYPGTTKENPADIVSYTGHSQTNFQAFKLSHHLVRAVVLRQVFGRRYLLEAMTEFFSDQIFVSARGLAEWYVAHFNQVVLRRHALGRFSDLLYAAFRPAATARACSGSRASRWTSRPWWATRVPR</sequence>
<dbReference type="Pfam" id="PF08811">
    <property type="entry name" value="DUF1800"/>
    <property type="match status" value="1"/>
</dbReference>
<feature type="compositionally biased region" description="Pro residues" evidence="1">
    <location>
        <begin position="71"/>
        <end position="81"/>
    </location>
</feature>
<keyword evidence="3" id="KW-1185">Reference proteome</keyword>
<dbReference type="OrthoDB" id="9772295at2"/>
<evidence type="ECO:0000313" key="3">
    <source>
        <dbReference type="Proteomes" id="UP000216311"/>
    </source>
</evidence>
<feature type="compositionally biased region" description="Gly residues" evidence="1">
    <location>
        <begin position="45"/>
        <end position="57"/>
    </location>
</feature>
<reference evidence="2 3" key="1">
    <citation type="submission" date="2017-07" db="EMBL/GenBank/DDBJ databases">
        <title>Draft whole genome sequences of clinical Proprionibacteriaceae strains.</title>
        <authorList>
            <person name="Bernier A.-M."/>
            <person name="Bernard K."/>
            <person name="Domingo M.-C."/>
        </authorList>
    </citation>
    <scope>NUCLEOTIDE SEQUENCE [LARGE SCALE GENOMIC DNA]</scope>
    <source>
        <strain evidence="2 3">NML 130396</strain>
    </source>
</reference>
<dbReference type="AlphaFoldDB" id="A0A255GRR4"/>
<gene>
    <name evidence="2" type="ORF">CGZ93_17200</name>
</gene>
<feature type="compositionally biased region" description="Basic and acidic residues" evidence="1">
    <location>
        <begin position="21"/>
        <end position="42"/>
    </location>
</feature>
<dbReference type="InterPro" id="IPR014917">
    <property type="entry name" value="DUF1800"/>
</dbReference>
<evidence type="ECO:0000256" key="1">
    <source>
        <dbReference type="SAM" id="MobiDB-lite"/>
    </source>
</evidence>
<feature type="compositionally biased region" description="Low complexity" evidence="1">
    <location>
        <begin position="58"/>
        <end position="70"/>
    </location>
</feature>
<accession>A0A255GRR4</accession>
<dbReference type="EMBL" id="NMVQ01000046">
    <property type="protein sequence ID" value="OYO17296.1"/>
    <property type="molecule type" value="Genomic_DNA"/>
</dbReference>
<proteinExistence type="predicted"/>
<feature type="compositionally biased region" description="Basic residues" evidence="1">
    <location>
        <begin position="1"/>
        <end position="13"/>
    </location>
</feature>